<dbReference type="GO" id="GO:0005544">
    <property type="term" value="F:calcium-dependent phospholipid binding"/>
    <property type="evidence" value="ECO:0007669"/>
    <property type="project" value="TreeGrafter"/>
</dbReference>
<evidence type="ECO:0000313" key="3">
    <source>
        <dbReference type="WBParaSite" id="PgR034_g031_t01"/>
    </source>
</evidence>
<dbReference type="Proteomes" id="UP000887569">
    <property type="component" value="Unplaced"/>
</dbReference>
<organism evidence="2 3">
    <name type="scientific">Parascaris univalens</name>
    <name type="common">Nematode worm</name>
    <dbReference type="NCBI Taxonomy" id="6257"/>
    <lineage>
        <taxon>Eukaryota</taxon>
        <taxon>Metazoa</taxon>
        <taxon>Ecdysozoa</taxon>
        <taxon>Nematoda</taxon>
        <taxon>Chromadorea</taxon>
        <taxon>Rhabditida</taxon>
        <taxon>Spirurina</taxon>
        <taxon>Ascaridomorpha</taxon>
        <taxon>Ascaridoidea</taxon>
        <taxon>Ascarididae</taxon>
        <taxon>Parascaris</taxon>
    </lineage>
</organism>
<dbReference type="Pfam" id="PF00168">
    <property type="entry name" value="C2"/>
    <property type="match status" value="1"/>
</dbReference>
<proteinExistence type="predicted"/>
<sequence>VPVARIGLEYNKTECLLSVYIKCFLNLPPVVGPRHMECLARVIVVKRVRKSWIQSRRTTTVNVEELNPEGRIDMETLSVRRRKTTVFNQWYCCELPKKLFHTCALKIQFCHINRYGQKTIIAEADYWIDENPIDKFTEFDIPLQMSKPDLGEVEVGLCYLPTSERLCVTIVKATNLKLFNDSFGSSSKTMVKIHLLCANRTRDKQRTQLVDGGEPQFHELHTFDVNRNELDESLLAITLIEVPELCESCDESASDGEVSAKKKRNYEIGRVVLASSFPGTEHTHWRRMLKEPRVKHTEIHRLNPC</sequence>
<dbReference type="PANTHER" id="PTHR10024">
    <property type="entry name" value="SYNAPTOTAGMIN"/>
    <property type="match status" value="1"/>
</dbReference>
<evidence type="ECO:0000313" key="2">
    <source>
        <dbReference type="Proteomes" id="UP000887569"/>
    </source>
</evidence>
<dbReference type="PROSITE" id="PS50004">
    <property type="entry name" value="C2"/>
    <property type="match status" value="1"/>
</dbReference>
<accession>A0A915BC91</accession>
<dbReference type="GO" id="GO:0030424">
    <property type="term" value="C:axon"/>
    <property type="evidence" value="ECO:0007669"/>
    <property type="project" value="TreeGrafter"/>
</dbReference>
<dbReference type="PANTHER" id="PTHR10024:SF364">
    <property type="entry name" value="C2 DOMAIN-CONTAINING PROTEIN"/>
    <property type="match status" value="1"/>
</dbReference>
<dbReference type="GO" id="GO:0005886">
    <property type="term" value="C:plasma membrane"/>
    <property type="evidence" value="ECO:0007669"/>
    <property type="project" value="TreeGrafter"/>
</dbReference>
<dbReference type="GO" id="GO:0005509">
    <property type="term" value="F:calcium ion binding"/>
    <property type="evidence" value="ECO:0007669"/>
    <property type="project" value="TreeGrafter"/>
</dbReference>
<dbReference type="GO" id="GO:0000149">
    <property type="term" value="F:SNARE binding"/>
    <property type="evidence" value="ECO:0007669"/>
    <property type="project" value="TreeGrafter"/>
</dbReference>
<protein>
    <submittedName>
        <fullName evidence="3">C2 domain-containing protein</fullName>
    </submittedName>
</protein>
<dbReference type="InterPro" id="IPR035892">
    <property type="entry name" value="C2_domain_sf"/>
</dbReference>
<dbReference type="GO" id="GO:0030276">
    <property type="term" value="F:clathrin binding"/>
    <property type="evidence" value="ECO:0007669"/>
    <property type="project" value="TreeGrafter"/>
</dbReference>
<keyword evidence="2" id="KW-1185">Reference proteome</keyword>
<reference evidence="3" key="1">
    <citation type="submission" date="2022-11" db="UniProtKB">
        <authorList>
            <consortium name="WormBaseParasite"/>
        </authorList>
    </citation>
    <scope>IDENTIFICATION</scope>
</reference>
<dbReference type="GO" id="GO:0098793">
    <property type="term" value="C:presynapse"/>
    <property type="evidence" value="ECO:0007669"/>
    <property type="project" value="GOC"/>
</dbReference>
<dbReference type="SMART" id="SM00239">
    <property type="entry name" value="C2"/>
    <property type="match status" value="1"/>
</dbReference>
<dbReference type="GO" id="GO:0001786">
    <property type="term" value="F:phosphatidylserine binding"/>
    <property type="evidence" value="ECO:0007669"/>
    <property type="project" value="TreeGrafter"/>
</dbReference>
<dbReference type="AlphaFoldDB" id="A0A915BC91"/>
<dbReference type="SUPFAM" id="SSF49562">
    <property type="entry name" value="C2 domain (Calcium/lipid-binding domain, CaLB)"/>
    <property type="match status" value="1"/>
</dbReference>
<dbReference type="GO" id="GO:0070382">
    <property type="term" value="C:exocytic vesicle"/>
    <property type="evidence" value="ECO:0007669"/>
    <property type="project" value="TreeGrafter"/>
</dbReference>
<dbReference type="InterPro" id="IPR000008">
    <property type="entry name" value="C2_dom"/>
</dbReference>
<evidence type="ECO:0000259" key="1">
    <source>
        <dbReference type="PROSITE" id="PS50004"/>
    </source>
</evidence>
<dbReference type="GO" id="GO:0006906">
    <property type="term" value="P:vesicle fusion"/>
    <property type="evidence" value="ECO:0007669"/>
    <property type="project" value="TreeGrafter"/>
</dbReference>
<dbReference type="WBParaSite" id="PgR034_g031_t01">
    <property type="protein sequence ID" value="PgR034_g031_t01"/>
    <property type="gene ID" value="PgR034_g031"/>
</dbReference>
<dbReference type="Gene3D" id="2.60.40.150">
    <property type="entry name" value="C2 domain"/>
    <property type="match status" value="2"/>
</dbReference>
<feature type="domain" description="C2" evidence="1">
    <location>
        <begin position="149"/>
        <end position="298"/>
    </location>
</feature>
<dbReference type="GO" id="GO:0048791">
    <property type="term" value="P:calcium ion-regulated exocytosis of neurotransmitter"/>
    <property type="evidence" value="ECO:0007669"/>
    <property type="project" value="TreeGrafter"/>
</dbReference>
<name>A0A915BC91_PARUN</name>